<comment type="caution">
    <text evidence="2">The sequence shown here is derived from an EMBL/GenBank/DDBJ whole genome shotgun (WGS) entry which is preliminary data.</text>
</comment>
<evidence type="ECO:0000256" key="1">
    <source>
        <dbReference type="ARBA" id="ARBA00022679"/>
    </source>
</evidence>
<dbReference type="Proteomes" id="UP001198461">
    <property type="component" value="Unassembled WGS sequence"/>
</dbReference>
<gene>
    <name evidence="2" type="ORF">LD004_22815</name>
</gene>
<protein>
    <submittedName>
        <fullName evidence="2">Glycosyltransferase</fullName>
    </submittedName>
</protein>
<evidence type="ECO:0000313" key="3">
    <source>
        <dbReference type="Proteomes" id="UP001198461"/>
    </source>
</evidence>
<reference evidence="2" key="1">
    <citation type="submission" date="2023-08" db="EMBL/GenBank/DDBJ databases">
        <title>Mucin Metabolism Genes Underlie the Key Renovations of Bacteroides xylanisolvens Genomes in Captive Great Apes.</title>
        <authorList>
            <person name="Nishida A.H."/>
        </authorList>
    </citation>
    <scope>NUCLEOTIDE SEQUENCE</scope>
    <source>
        <strain evidence="2">P13.H9</strain>
    </source>
</reference>
<dbReference type="PANTHER" id="PTHR46401">
    <property type="entry name" value="GLYCOSYLTRANSFERASE WBBK-RELATED"/>
    <property type="match status" value="1"/>
</dbReference>
<accession>A0AAW4T5M9</accession>
<dbReference type="RefSeq" id="WP_225451277.1">
    <property type="nucleotide sequence ID" value="NZ_JAIWXB010000040.1"/>
</dbReference>
<proteinExistence type="predicted"/>
<sequence>MNIALIAYGFTGSTLPLVKRFLEKGHSVSCFYIVNPGSNSLEALDFDTKYFFPGIYNLKSLALDQYLNSKNCRASICVLIRKRKKFGNSFINTIIDRIDTRTIKKICVKVKNSHFDVINIVGHMYPMDMIGGLLLKEKIVYSLHEIFLEHGSSSLELTTVTSFALKNKVPIIVHSMNSFYELKRISKDIHGISIKLIHFGEFETYLLPFTFNSAKLNLHSFLLFFGSIQAYKGLSILYDAITILKVKGPLKFKIVVAGRGHDPVLEKMRESTDYILINRYLGNGELVSLIKKCKAVVCPYLSASQSGIPQTVLVFRKPVVAFNVGAFSEIIESEKNGLLVDVIDAKELAVAIEKMMCNDSFYEGLLPEVKAMHNSDVYDWEYICSQYEVYFKELIEE</sequence>
<dbReference type="EMBL" id="JAIWYE010000038">
    <property type="protein sequence ID" value="MCA4706436.1"/>
    <property type="molecule type" value="Genomic_DNA"/>
</dbReference>
<organism evidence="2 3">
    <name type="scientific">Bacteroides xylanisolvens</name>
    <dbReference type="NCBI Taxonomy" id="371601"/>
    <lineage>
        <taxon>Bacteria</taxon>
        <taxon>Pseudomonadati</taxon>
        <taxon>Bacteroidota</taxon>
        <taxon>Bacteroidia</taxon>
        <taxon>Bacteroidales</taxon>
        <taxon>Bacteroidaceae</taxon>
        <taxon>Bacteroides</taxon>
    </lineage>
</organism>
<dbReference type="AlphaFoldDB" id="A0AAW4T5M9"/>
<keyword evidence="1" id="KW-0808">Transferase</keyword>
<name>A0AAW4T5M9_9BACE</name>
<dbReference type="PANTHER" id="PTHR46401:SF2">
    <property type="entry name" value="GLYCOSYLTRANSFERASE WBBK-RELATED"/>
    <property type="match status" value="1"/>
</dbReference>
<evidence type="ECO:0000313" key="2">
    <source>
        <dbReference type="EMBL" id="MCA4706436.1"/>
    </source>
</evidence>
<dbReference type="GO" id="GO:0016757">
    <property type="term" value="F:glycosyltransferase activity"/>
    <property type="evidence" value="ECO:0007669"/>
    <property type="project" value="TreeGrafter"/>
</dbReference>
<dbReference type="GO" id="GO:0009103">
    <property type="term" value="P:lipopolysaccharide biosynthetic process"/>
    <property type="evidence" value="ECO:0007669"/>
    <property type="project" value="TreeGrafter"/>
</dbReference>
<dbReference type="Gene3D" id="3.40.50.2000">
    <property type="entry name" value="Glycogen Phosphorylase B"/>
    <property type="match status" value="2"/>
</dbReference>
<dbReference type="Pfam" id="PF13692">
    <property type="entry name" value="Glyco_trans_1_4"/>
    <property type="match status" value="1"/>
</dbReference>
<dbReference type="CDD" id="cd03801">
    <property type="entry name" value="GT4_PimA-like"/>
    <property type="match status" value="1"/>
</dbReference>
<dbReference type="SUPFAM" id="SSF53756">
    <property type="entry name" value="UDP-Glycosyltransferase/glycogen phosphorylase"/>
    <property type="match status" value="1"/>
</dbReference>